<feature type="transmembrane region" description="Helical" evidence="6">
    <location>
        <begin position="131"/>
        <end position="153"/>
    </location>
</feature>
<dbReference type="Proteomes" id="UP001302321">
    <property type="component" value="Unassembled WGS sequence"/>
</dbReference>
<sequence length="157" mass="17940">GVRRLAVIVICLSIAVIATFLRFWCKIGLKQGIHGNDWLFLRRLRIGTDHIKGLFEGSYGKEIGEIMAELAKRPSIATVRSMENFLMSLSIANTILYLTFYLAKISILLLYRRIFATPEFRKTCLVRIGIPTVYLIAAQVANLCNCIPIDLFWQRIF</sequence>
<dbReference type="PANTHER" id="PTHR33048:SF47">
    <property type="entry name" value="INTEGRAL MEMBRANE PROTEIN-RELATED"/>
    <property type="match status" value="1"/>
</dbReference>
<feature type="domain" description="Rhodopsin" evidence="7">
    <location>
        <begin position="21"/>
        <end position="155"/>
    </location>
</feature>
<organism evidence="8 9">
    <name type="scientific">Triangularia setosa</name>
    <dbReference type="NCBI Taxonomy" id="2587417"/>
    <lineage>
        <taxon>Eukaryota</taxon>
        <taxon>Fungi</taxon>
        <taxon>Dikarya</taxon>
        <taxon>Ascomycota</taxon>
        <taxon>Pezizomycotina</taxon>
        <taxon>Sordariomycetes</taxon>
        <taxon>Sordariomycetidae</taxon>
        <taxon>Sordariales</taxon>
        <taxon>Podosporaceae</taxon>
        <taxon>Triangularia</taxon>
    </lineage>
</organism>
<evidence type="ECO:0000256" key="3">
    <source>
        <dbReference type="ARBA" id="ARBA00022989"/>
    </source>
</evidence>
<evidence type="ECO:0000259" key="7">
    <source>
        <dbReference type="Pfam" id="PF20684"/>
    </source>
</evidence>
<reference evidence="8" key="1">
    <citation type="journal article" date="2023" name="Mol. Phylogenet. Evol.">
        <title>Genome-scale phylogeny and comparative genomics of the fungal order Sordariales.</title>
        <authorList>
            <person name="Hensen N."/>
            <person name="Bonometti L."/>
            <person name="Westerberg I."/>
            <person name="Brannstrom I.O."/>
            <person name="Guillou S."/>
            <person name="Cros-Aarteil S."/>
            <person name="Calhoun S."/>
            <person name="Haridas S."/>
            <person name="Kuo A."/>
            <person name="Mondo S."/>
            <person name="Pangilinan J."/>
            <person name="Riley R."/>
            <person name="LaButti K."/>
            <person name="Andreopoulos B."/>
            <person name="Lipzen A."/>
            <person name="Chen C."/>
            <person name="Yan M."/>
            <person name="Daum C."/>
            <person name="Ng V."/>
            <person name="Clum A."/>
            <person name="Steindorff A."/>
            <person name="Ohm R.A."/>
            <person name="Martin F."/>
            <person name="Silar P."/>
            <person name="Natvig D.O."/>
            <person name="Lalanne C."/>
            <person name="Gautier V."/>
            <person name="Ament-Velasquez S.L."/>
            <person name="Kruys A."/>
            <person name="Hutchinson M.I."/>
            <person name="Powell A.J."/>
            <person name="Barry K."/>
            <person name="Miller A.N."/>
            <person name="Grigoriev I.V."/>
            <person name="Debuchy R."/>
            <person name="Gladieux P."/>
            <person name="Hiltunen Thoren M."/>
            <person name="Johannesson H."/>
        </authorList>
    </citation>
    <scope>NUCLEOTIDE SEQUENCE</scope>
    <source>
        <strain evidence="8">CBS 892.96</strain>
    </source>
</reference>
<reference evidence="8" key="2">
    <citation type="submission" date="2023-05" db="EMBL/GenBank/DDBJ databases">
        <authorList>
            <consortium name="Lawrence Berkeley National Laboratory"/>
            <person name="Steindorff A."/>
            <person name="Hensen N."/>
            <person name="Bonometti L."/>
            <person name="Westerberg I."/>
            <person name="Brannstrom I.O."/>
            <person name="Guillou S."/>
            <person name="Cros-Aarteil S."/>
            <person name="Calhoun S."/>
            <person name="Haridas S."/>
            <person name="Kuo A."/>
            <person name="Mondo S."/>
            <person name="Pangilinan J."/>
            <person name="Riley R."/>
            <person name="Labutti K."/>
            <person name="Andreopoulos B."/>
            <person name="Lipzen A."/>
            <person name="Chen C."/>
            <person name="Yanf M."/>
            <person name="Daum C."/>
            <person name="Ng V."/>
            <person name="Clum A."/>
            <person name="Ohm R."/>
            <person name="Martin F."/>
            <person name="Silar P."/>
            <person name="Natvig D."/>
            <person name="Lalanne C."/>
            <person name="Gautier V."/>
            <person name="Ament-Velasquez S.L."/>
            <person name="Kruys A."/>
            <person name="Hutchinson M.I."/>
            <person name="Powell A.J."/>
            <person name="Barry K."/>
            <person name="Miller A.N."/>
            <person name="Grigoriev I.V."/>
            <person name="Debuchy R."/>
            <person name="Gladieux P."/>
            <person name="Thoren M.H."/>
            <person name="Johannesson H."/>
        </authorList>
    </citation>
    <scope>NUCLEOTIDE SEQUENCE</scope>
    <source>
        <strain evidence="8">CBS 892.96</strain>
    </source>
</reference>
<keyword evidence="9" id="KW-1185">Reference proteome</keyword>
<comment type="similarity">
    <text evidence="5">Belongs to the SAT4 family.</text>
</comment>
<dbReference type="PANTHER" id="PTHR33048">
    <property type="entry name" value="PTH11-LIKE INTEGRAL MEMBRANE PROTEIN (AFU_ORTHOLOGUE AFUA_5G11245)"/>
    <property type="match status" value="1"/>
</dbReference>
<evidence type="ECO:0000256" key="6">
    <source>
        <dbReference type="SAM" id="Phobius"/>
    </source>
</evidence>
<protein>
    <recommendedName>
        <fullName evidence="7">Rhodopsin domain-containing protein</fullName>
    </recommendedName>
</protein>
<keyword evidence="4 6" id="KW-0472">Membrane</keyword>
<evidence type="ECO:0000256" key="1">
    <source>
        <dbReference type="ARBA" id="ARBA00004141"/>
    </source>
</evidence>
<accession>A0AAN6VZH8</accession>
<comment type="caution">
    <text evidence="8">The sequence shown here is derived from an EMBL/GenBank/DDBJ whole genome shotgun (WGS) entry which is preliminary data.</text>
</comment>
<evidence type="ECO:0000256" key="4">
    <source>
        <dbReference type="ARBA" id="ARBA00023136"/>
    </source>
</evidence>
<evidence type="ECO:0000256" key="5">
    <source>
        <dbReference type="ARBA" id="ARBA00038359"/>
    </source>
</evidence>
<keyword evidence="3 6" id="KW-1133">Transmembrane helix</keyword>
<dbReference type="AlphaFoldDB" id="A0AAN6VZH8"/>
<comment type="subcellular location">
    <subcellularLocation>
        <location evidence="1">Membrane</location>
        <topology evidence="1">Multi-pass membrane protein</topology>
    </subcellularLocation>
</comment>
<evidence type="ECO:0000313" key="8">
    <source>
        <dbReference type="EMBL" id="KAK4172634.1"/>
    </source>
</evidence>
<feature type="transmembrane region" description="Helical" evidence="6">
    <location>
        <begin position="6"/>
        <end position="25"/>
    </location>
</feature>
<dbReference type="EMBL" id="MU866405">
    <property type="protein sequence ID" value="KAK4172634.1"/>
    <property type="molecule type" value="Genomic_DNA"/>
</dbReference>
<gene>
    <name evidence="8" type="ORF">QBC36DRAFT_196533</name>
</gene>
<evidence type="ECO:0000313" key="9">
    <source>
        <dbReference type="Proteomes" id="UP001302321"/>
    </source>
</evidence>
<proteinExistence type="inferred from homology"/>
<keyword evidence="2 6" id="KW-0812">Transmembrane</keyword>
<dbReference type="GO" id="GO:0016020">
    <property type="term" value="C:membrane"/>
    <property type="evidence" value="ECO:0007669"/>
    <property type="project" value="UniProtKB-SubCell"/>
</dbReference>
<evidence type="ECO:0000256" key="2">
    <source>
        <dbReference type="ARBA" id="ARBA00022692"/>
    </source>
</evidence>
<feature type="non-terminal residue" evidence="8">
    <location>
        <position position="1"/>
    </location>
</feature>
<dbReference type="Pfam" id="PF20684">
    <property type="entry name" value="Fung_rhodopsin"/>
    <property type="match status" value="1"/>
</dbReference>
<feature type="transmembrane region" description="Helical" evidence="6">
    <location>
        <begin position="85"/>
        <end position="111"/>
    </location>
</feature>
<name>A0AAN6VZH8_9PEZI</name>
<dbReference type="InterPro" id="IPR052337">
    <property type="entry name" value="SAT4-like"/>
</dbReference>
<dbReference type="InterPro" id="IPR049326">
    <property type="entry name" value="Rhodopsin_dom_fungi"/>
</dbReference>